<name>A0A931HYR3_9BACI</name>
<dbReference type="InterPro" id="IPR002347">
    <property type="entry name" value="SDR_fam"/>
</dbReference>
<feature type="domain" description="Ketoreductase" evidence="4">
    <location>
        <begin position="12"/>
        <end position="184"/>
    </location>
</feature>
<dbReference type="GO" id="GO:0016491">
    <property type="term" value="F:oxidoreductase activity"/>
    <property type="evidence" value="ECO:0007669"/>
    <property type="project" value="UniProtKB-KW"/>
</dbReference>
<dbReference type="SUPFAM" id="SSF51735">
    <property type="entry name" value="NAD(P)-binding Rossmann-fold domains"/>
    <property type="match status" value="1"/>
</dbReference>
<comment type="similarity">
    <text evidence="1 3">Belongs to the short-chain dehydrogenases/reductases (SDR) family.</text>
</comment>
<keyword evidence="6" id="KW-1185">Reference proteome</keyword>
<proteinExistence type="inferred from homology"/>
<organism evidence="5 6">
    <name type="scientific">Halobacillus yeomjeoni</name>
    <dbReference type="NCBI Taxonomy" id="311194"/>
    <lineage>
        <taxon>Bacteria</taxon>
        <taxon>Bacillati</taxon>
        <taxon>Bacillota</taxon>
        <taxon>Bacilli</taxon>
        <taxon>Bacillales</taxon>
        <taxon>Bacillaceae</taxon>
        <taxon>Halobacillus</taxon>
    </lineage>
</organism>
<dbReference type="PROSITE" id="PS00061">
    <property type="entry name" value="ADH_SHORT"/>
    <property type="match status" value="1"/>
</dbReference>
<dbReference type="EMBL" id="JADZSC010000004">
    <property type="protein sequence ID" value="MBH0231656.1"/>
    <property type="molecule type" value="Genomic_DNA"/>
</dbReference>
<evidence type="ECO:0000256" key="3">
    <source>
        <dbReference type="RuleBase" id="RU000363"/>
    </source>
</evidence>
<dbReference type="PRINTS" id="PR00080">
    <property type="entry name" value="SDRFAMILY"/>
</dbReference>
<dbReference type="InterPro" id="IPR020904">
    <property type="entry name" value="Sc_DH/Rdtase_CS"/>
</dbReference>
<dbReference type="FunFam" id="3.40.50.720:FF:000084">
    <property type="entry name" value="Short-chain dehydrogenase reductase"/>
    <property type="match status" value="1"/>
</dbReference>
<dbReference type="PANTHER" id="PTHR43975:SF2">
    <property type="entry name" value="EG:BACR7A4.14 PROTEIN-RELATED"/>
    <property type="match status" value="1"/>
</dbReference>
<accession>A0A931HYR3</accession>
<dbReference type="Gene3D" id="3.40.50.720">
    <property type="entry name" value="NAD(P)-binding Rossmann-like Domain"/>
    <property type="match status" value="1"/>
</dbReference>
<gene>
    <name evidence="5" type="ORF">H0267_15705</name>
</gene>
<dbReference type="CDD" id="cd05233">
    <property type="entry name" value="SDR_c"/>
    <property type="match status" value="1"/>
</dbReference>
<dbReference type="GO" id="GO:0008206">
    <property type="term" value="P:bile acid metabolic process"/>
    <property type="evidence" value="ECO:0007669"/>
    <property type="project" value="UniProtKB-ARBA"/>
</dbReference>
<dbReference type="SMART" id="SM00822">
    <property type="entry name" value="PKS_KR"/>
    <property type="match status" value="1"/>
</dbReference>
<reference evidence="5 6" key="1">
    <citation type="journal article" date="2005" name="Int. J. Syst. Evol. Microbiol.">
        <title>Halobacillus yeomjeoni sp. nov., isolated from a marine solar saltern in Korea.</title>
        <authorList>
            <person name="Yoon J.H."/>
            <person name="Kang S.J."/>
            <person name="Lee C.H."/>
            <person name="Oh H.W."/>
            <person name="Oh T.K."/>
        </authorList>
    </citation>
    <scope>NUCLEOTIDE SEQUENCE [LARGE SCALE GENOMIC DNA]</scope>
    <source>
        <strain evidence="5 6">KCTC 3957</strain>
    </source>
</reference>
<comment type="caution">
    <text evidence="5">The sequence shown here is derived from an EMBL/GenBank/DDBJ whole genome shotgun (WGS) entry which is preliminary data.</text>
</comment>
<evidence type="ECO:0000256" key="1">
    <source>
        <dbReference type="ARBA" id="ARBA00006484"/>
    </source>
</evidence>
<protein>
    <submittedName>
        <fullName evidence="5">SDR family oxidoreductase</fullName>
    </submittedName>
</protein>
<dbReference type="Proteomes" id="UP000614490">
    <property type="component" value="Unassembled WGS sequence"/>
</dbReference>
<sequence length="266" mass="28545">MALFSNDAFKSEHILITGATGGIGYETAVEAAAMGAKLTITGRNEEKLHKLKDSCANLNEKAEIFVCPADLNDSEDRERLLKDAKQTFGPVTGLVNSAGIAGGDSLDRLSEEKMRKMMELNYFSTVLLTQGVYEQMKEIQRGAVVNVSSLSGLRGIHSNIAYSASKFAVIGFTQSFAVEAIEHGIRVNAVCPGFVDTEMGRSAIAGLGERNGNSYEEQRKLSEQGIPSGRISEADEVARSIIFLLSNASENIVGESLKISGGSVMR</sequence>
<dbReference type="InterPro" id="IPR057326">
    <property type="entry name" value="KR_dom"/>
</dbReference>
<dbReference type="PANTHER" id="PTHR43975">
    <property type="entry name" value="ZGC:101858"/>
    <property type="match status" value="1"/>
</dbReference>
<dbReference type="InterPro" id="IPR036291">
    <property type="entry name" value="NAD(P)-bd_dom_sf"/>
</dbReference>
<keyword evidence="2" id="KW-0560">Oxidoreductase</keyword>
<evidence type="ECO:0000259" key="4">
    <source>
        <dbReference type="SMART" id="SM00822"/>
    </source>
</evidence>
<dbReference type="RefSeq" id="WP_197318291.1">
    <property type="nucleotide sequence ID" value="NZ_JADZSC010000004.1"/>
</dbReference>
<dbReference type="Pfam" id="PF00106">
    <property type="entry name" value="adh_short"/>
    <property type="match status" value="1"/>
</dbReference>
<dbReference type="PRINTS" id="PR00081">
    <property type="entry name" value="GDHRDH"/>
</dbReference>
<evidence type="ECO:0000256" key="2">
    <source>
        <dbReference type="ARBA" id="ARBA00023002"/>
    </source>
</evidence>
<evidence type="ECO:0000313" key="6">
    <source>
        <dbReference type="Proteomes" id="UP000614490"/>
    </source>
</evidence>
<dbReference type="AlphaFoldDB" id="A0A931HYR3"/>
<evidence type="ECO:0000313" key="5">
    <source>
        <dbReference type="EMBL" id="MBH0231656.1"/>
    </source>
</evidence>